<evidence type="ECO:0000256" key="2">
    <source>
        <dbReference type="SAM" id="Phobius"/>
    </source>
</evidence>
<dbReference type="RefSeq" id="WP_103240370.1">
    <property type="nucleotide sequence ID" value="NZ_CANRXC010000037.1"/>
</dbReference>
<feature type="region of interest" description="Disordered" evidence="1">
    <location>
        <begin position="68"/>
        <end position="90"/>
    </location>
</feature>
<keyword evidence="4" id="KW-1185">Reference proteome</keyword>
<evidence type="ECO:0000313" key="4">
    <source>
        <dbReference type="Proteomes" id="UP000236311"/>
    </source>
</evidence>
<feature type="transmembrane region" description="Helical" evidence="2">
    <location>
        <begin position="35"/>
        <end position="54"/>
    </location>
</feature>
<gene>
    <name evidence="3" type="ORF">AMURIS_03040</name>
</gene>
<proteinExistence type="predicted"/>
<keyword evidence="2" id="KW-0812">Transmembrane</keyword>
<dbReference type="EMBL" id="OFSM01000015">
    <property type="protein sequence ID" value="SOY30313.1"/>
    <property type="molecule type" value="Genomic_DNA"/>
</dbReference>
<accession>A0A2K4ZIK5</accession>
<protein>
    <submittedName>
        <fullName evidence="3">Uncharacterized protein</fullName>
    </submittedName>
</protein>
<evidence type="ECO:0000313" key="3">
    <source>
        <dbReference type="EMBL" id="SOY30313.1"/>
    </source>
</evidence>
<keyword evidence="2" id="KW-1133">Transmembrane helix</keyword>
<dbReference type="OrthoDB" id="2067603at2"/>
<evidence type="ECO:0000256" key="1">
    <source>
        <dbReference type="SAM" id="MobiDB-lite"/>
    </source>
</evidence>
<keyword evidence="2" id="KW-0472">Membrane</keyword>
<sequence length="90" mass="10460">MNRKNLPLLLMLTAGAVTCVITFIEQYTMAEKLVALFIVLLIFYLLGSIMKWTLDFFDKQNEERLREEGEVIEKEAEDTENAEQDGKQEE</sequence>
<reference evidence="3 4" key="1">
    <citation type="submission" date="2018-01" db="EMBL/GenBank/DDBJ databases">
        <authorList>
            <person name="Gaut B.S."/>
            <person name="Morton B.R."/>
            <person name="Clegg M.T."/>
            <person name="Duvall M.R."/>
        </authorList>
    </citation>
    <scope>NUCLEOTIDE SEQUENCE [LARGE SCALE GENOMIC DNA]</scope>
    <source>
        <strain evidence="3">GP69</strain>
    </source>
</reference>
<dbReference type="Proteomes" id="UP000236311">
    <property type="component" value="Unassembled WGS sequence"/>
</dbReference>
<dbReference type="AlphaFoldDB" id="A0A2K4ZIK5"/>
<organism evidence="3 4">
    <name type="scientific">Acetatifactor muris</name>
    <dbReference type="NCBI Taxonomy" id="879566"/>
    <lineage>
        <taxon>Bacteria</taxon>
        <taxon>Bacillati</taxon>
        <taxon>Bacillota</taxon>
        <taxon>Clostridia</taxon>
        <taxon>Lachnospirales</taxon>
        <taxon>Lachnospiraceae</taxon>
        <taxon>Acetatifactor</taxon>
    </lineage>
</organism>
<name>A0A2K4ZIK5_9FIRM</name>